<evidence type="ECO:0000313" key="2">
    <source>
        <dbReference type="EMBL" id="VFQ90044.1"/>
    </source>
</evidence>
<proteinExistence type="predicted"/>
<dbReference type="EMBL" id="OOIL02003935">
    <property type="protein sequence ID" value="VFQ90044.1"/>
    <property type="molecule type" value="Genomic_DNA"/>
</dbReference>
<reference evidence="2 3" key="1">
    <citation type="submission" date="2018-04" db="EMBL/GenBank/DDBJ databases">
        <authorList>
            <person name="Vogel A."/>
        </authorList>
    </citation>
    <scope>NUCLEOTIDE SEQUENCE [LARGE SCALE GENOMIC DNA]</scope>
</reference>
<gene>
    <name evidence="2" type="ORF">CCAM_LOCUS31820</name>
</gene>
<evidence type="ECO:0000256" key="1">
    <source>
        <dbReference type="SAM" id="SignalP"/>
    </source>
</evidence>
<evidence type="ECO:0008006" key="4">
    <source>
        <dbReference type="Google" id="ProtNLM"/>
    </source>
</evidence>
<accession>A0A484MQ21</accession>
<evidence type="ECO:0000313" key="3">
    <source>
        <dbReference type="Proteomes" id="UP000595140"/>
    </source>
</evidence>
<dbReference type="AlphaFoldDB" id="A0A484MQ21"/>
<dbReference type="Proteomes" id="UP000595140">
    <property type="component" value="Unassembled WGS sequence"/>
</dbReference>
<sequence length="90" mass="10285">MQWGQKRRSTILKEFIILLSSQCVDGKRRAQCSHCKKASFLADSYYGTSNMKRHLDKCQAYQQSLTNNEDEKEALSKVSKIQSNLGKLLA</sequence>
<dbReference type="SMART" id="SM00614">
    <property type="entry name" value="ZnF_BED"/>
    <property type="match status" value="1"/>
</dbReference>
<keyword evidence="1" id="KW-0732">Signal</keyword>
<feature type="chain" id="PRO_5019751683" description="BED-type domain-containing protein" evidence="1">
    <location>
        <begin position="27"/>
        <end position="90"/>
    </location>
</feature>
<dbReference type="OrthoDB" id="1424516at2759"/>
<feature type="signal peptide" evidence="1">
    <location>
        <begin position="1"/>
        <end position="26"/>
    </location>
</feature>
<name>A0A484MQ21_9ASTE</name>
<organism evidence="2 3">
    <name type="scientific">Cuscuta campestris</name>
    <dbReference type="NCBI Taxonomy" id="132261"/>
    <lineage>
        <taxon>Eukaryota</taxon>
        <taxon>Viridiplantae</taxon>
        <taxon>Streptophyta</taxon>
        <taxon>Embryophyta</taxon>
        <taxon>Tracheophyta</taxon>
        <taxon>Spermatophyta</taxon>
        <taxon>Magnoliopsida</taxon>
        <taxon>eudicotyledons</taxon>
        <taxon>Gunneridae</taxon>
        <taxon>Pentapetalae</taxon>
        <taxon>asterids</taxon>
        <taxon>lamiids</taxon>
        <taxon>Solanales</taxon>
        <taxon>Convolvulaceae</taxon>
        <taxon>Cuscuteae</taxon>
        <taxon>Cuscuta</taxon>
        <taxon>Cuscuta subgen. Grammica</taxon>
        <taxon>Cuscuta sect. Cleistogrammica</taxon>
    </lineage>
</organism>
<keyword evidence="3" id="KW-1185">Reference proteome</keyword>
<protein>
    <recommendedName>
        <fullName evidence="4">BED-type domain-containing protein</fullName>
    </recommendedName>
</protein>